<organism evidence="2 3">
    <name type="scientific">Corynebacterium lowii</name>
    <dbReference type="NCBI Taxonomy" id="1544413"/>
    <lineage>
        <taxon>Bacteria</taxon>
        <taxon>Bacillati</taxon>
        <taxon>Actinomycetota</taxon>
        <taxon>Actinomycetes</taxon>
        <taxon>Mycobacteriales</taxon>
        <taxon>Corynebacteriaceae</taxon>
        <taxon>Corynebacterium</taxon>
    </lineage>
</organism>
<feature type="transmembrane region" description="Helical" evidence="1">
    <location>
        <begin position="188"/>
        <end position="209"/>
    </location>
</feature>
<keyword evidence="3" id="KW-1185">Reference proteome</keyword>
<dbReference type="EMBL" id="LKEV01000004">
    <property type="protein sequence ID" value="KQB86197.1"/>
    <property type="molecule type" value="Genomic_DNA"/>
</dbReference>
<keyword evidence="1" id="KW-0472">Membrane</keyword>
<accession>A0A0Q0YHT2</accession>
<evidence type="ECO:0000256" key="1">
    <source>
        <dbReference type="SAM" id="Phobius"/>
    </source>
</evidence>
<evidence type="ECO:0000313" key="2">
    <source>
        <dbReference type="EMBL" id="KQB86197.1"/>
    </source>
</evidence>
<evidence type="ECO:0000313" key="3">
    <source>
        <dbReference type="Proteomes" id="UP000050488"/>
    </source>
</evidence>
<keyword evidence="1" id="KW-0812">Transmembrane</keyword>
<feature type="transmembrane region" description="Helical" evidence="1">
    <location>
        <begin position="273"/>
        <end position="292"/>
    </location>
</feature>
<feature type="transmembrane region" description="Helical" evidence="1">
    <location>
        <begin position="161"/>
        <end position="182"/>
    </location>
</feature>
<sequence>MDVVAEQQAFDALTQQAGEESPFLFNRVDSQEEATAHIQQRESYGALVLPAQPGQSLEILTAPAANNAITQMLTTAGTGMYRAQIGTALASGQVTDPQALTALTQQALEGPTITAVAPLSQDDPQGAGLGVAALPLTLGGIIGGVLISFTVRGAWRKLGALVVYAAAAAGMILLVLHTWFALLPTASLALWAAFALSIGATSSLVIGLHSLLGTPGIALGAITTMFIGNPISGSAMPFEFLPWHFDVIGQSFVPGATQVLLRNLSYFPEASNTSAWIALTCWAGFGLLCLAASQLRKPKEDNAAEVETTVEAAA</sequence>
<feature type="transmembrane region" description="Helical" evidence="1">
    <location>
        <begin position="127"/>
        <end position="149"/>
    </location>
</feature>
<evidence type="ECO:0008006" key="4">
    <source>
        <dbReference type="Google" id="ProtNLM"/>
    </source>
</evidence>
<dbReference type="Proteomes" id="UP000050488">
    <property type="component" value="Unassembled WGS sequence"/>
</dbReference>
<protein>
    <recommendedName>
        <fullName evidence="4">ABC-2 family transporter protein</fullName>
    </recommendedName>
</protein>
<dbReference type="AlphaFoldDB" id="A0A0Q0YHT2"/>
<keyword evidence="1" id="KW-1133">Transmembrane helix</keyword>
<feature type="transmembrane region" description="Helical" evidence="1">
    <location>
        <begin position="216"/>
        <end position="236"/>
    </location>
</feature>
<gene>
    <name evidence="2" type="ORF">Clow_01551</name>
</gene>
<name>A0A0Q0YHT2_9CORY</name>
<dbReference type="PATRIC" id="fig|1544413.3.peg.1553"/>
<dbReference type="STRING" id="1544413.Clow_01551"/>
<proteinExistence type="predicted"/>
<comment type="caution">
    <text evidence="2">The sequence shown here is derived from an EMBL/GenBank/DDBJ whole genome shotgun (WGS) entry which is preliminary data.</text>
</comment>
<reference evidence="2 3" key="1">
    <citation type="submission" date="2015-10" db="EMBL/GenBank/DDBJ databases">
        <title>Corynebacteirum lowii and Corynebacterium oculi species nova, derived from human clinical disease and and emended description of Corynebacterium mastiditis.</title>
        <authorList>
            <person name="Bernard K."/>
            <person name="Pacheco A.L."/>
            <person name="Mcdougall C."/>
            <person name="Burtx T."/>
            <person name="Weibe D."/>
            <person name="Tyler S."/>
            <person name="Olson A.B."/>
            <person name="Cnockaert M."/>
            <person name="Eguchi H."/>
            <person name="Kuwahara T."/>
            <person name="Nakayama-Imaohji H."/>
            <person name="Boudewijins M."/>
            <person name="Van Hoecke F."/>
            <person name="Bernier A.-M."/>
            <person name="Vandamme P."/>
        </authorList>
    </citation>
    <scope>NUCLEOTIDE SEQUENCE [LARGE SCALE GENOMIC DNA]</scope>
    <source>
        <strain evidence="2 3">NML 130206</strain>
    </source>
</reference>